<evidence type="ECO:0000313" key="1">
    <source>
        <dbReference type="EMBL" id="KAG8096471.1"/>
    </source>
</evidence>
<keyword evidence="2" id="KW-1185">Reference proteome</keyword>
<reference evidence="1" key="2">
    <citation type="submission" date="2021-02" db="EMBL/GenBank/DDBJ databases">
        <authorList>
            <person name="Kimball J.A."/>
            <person name="Haas M.W."/>
            <person name="Macchietto M."/>
            <person name="Kono T."/>
            <person name="Duquette J."/>
            <person name="Shao M."/>
        </authorList>
    </citation>
    <scope>NUCLEOTIDE SEQUENCE</scope>
    <source>
        <tissue evidence="1">Fresh leaf tissue</tissue>
    </source>
</reference>
<proteinExistence type="predicted"/>
<dbReference type="AlphaFoldDB" id="A0A8J5WVV1"/>
<organism evidence="1 2">
    <name type="scientific">Zizania palustris</name>
    <name type="common">Northern wild rice</name>
    <dbReference type="NCBI Taxonomy" id="103762"/>
    <lineage>
        <taxon>Eukaryota</taxon>
        <taxon>Viridiplantae</taxon>
        <taxon>Streptophyta</taxon>
        <taxon>Embryophyta</taxon>
        <taxon>Tracheophyta</taxon>
        <taxon>Spermatophyta</taxon>
        <taxon>Magnoliopsida</taxon>
        <taxon>Liliopsida</taxon>
        <taxon>Poales</taxon>
        <taxon>Poaceae</taxon>
        <taxon>BOP clade</taxon>
        <taxon>Oryzoideae</taxon>
        <taxon>Oryzeae</taxon>
        <taxon>Zizaniinae</taxon>
        <taxon>Zizania</taxon>
    </lineage>
</organism>
<reference evidence="1" key="1">
    <citation type="journal article" date="2021" name="bioRxiv">
        <title>Whole Genome Assembly and Annotation of Northern Wild Rice, Zizania palustris L., Supports a Whole Genome Duplication in the Zizania Genus.</title>
        <authorList>
            <person name="Haas M."/>
            <person name="Kono T."/>
            <person name="Macchietto M."/>
            <person name="Millas R."/>
            <person name="McGilp L."/>
            <person name="Shao M."/>
            <person name="Duquette J."/>
            <person name="Hirsch C.N."/>
            <person name="Kimball J."/>
        </authorList>
    </citation>
    <scope>NUCLEOTIDE SEQUENCE</scope>
    <source>
        <tissue evidence="1">Fresh leaf tissue</tissue>
    </source>
</reference>
<comment type="caution">
    <text evidence="1">The sequence shown here is derived from an EMBL/GenBank/DDBJ whole genome shotgun (WGS) entry which is preliminary data.</text>
</comment>
<evidence type="ECO:0000313" key="2">
    <source>
        <dbReference type="Proteomes" id="UP000729402"/>
    </source>
</evidence>
<accession>A0A8J5WVV1</accession>
<name>A0A8J5WVV1_ZIZPA</name>
<sequence>MDQRVVLATDVIEAVVLASGITYVLDSSLVSEQPPIIRTSKETAVGSRAWAGTAGFSGSSICHRLYQQDEYGDLDKHTVPHIRQLNSSIKGFQMMKTAMN</sequence>
<gene>
    <name evidence="1" type="ORF">GUJ93_ZPchr0013g33940</name>
</gene>
<dbReference type="EMBL" id="JAAALK010000079">
    <property type="protein sequence ID" value="KAG8096471.1"/>
    <property type="molecule type" value="Genomic_DNA"/>
</dbReference>
<protein>
    <submittedName>
        <fullName evidence="1">Uncharacterized protein</fullName>
    </submittedName>
</protein>
<dbReference type="Proteomes" id="UP000729402">
    <property type="component" value="Unassembled WGS sequence"/>
</dbReference>